<proteinExistence type="predicted"/>
<dbReference type="EMBL" id="QETB01000002">
    <property type="protein sequence ID" value="PWF26700.1"/>
    <property type="molecule type" value="Genomic_DNA"/>
</dbReference>
<dbReference type="RefSeq" id="WP_109093346.1">
    <property type="nucleotide sequence ID" value="NZ_CAMELQ010000010.1"/>
</dbReference>
<name>A0A2V1KAM3_9ACTO</name>
<protein>
    <recommendedName>
        <fullName evidence="4">DNA primase</fullName>
    </recommendedName>
</protein>
<gene>
    <name evidence="2" type="ORF">DD236_05270</name>
</gene>
<keyword evidence="3" id="KW-1185">Reference proteome</keyword>
<feature type="region of interest" description="Disordered" evidence="1">
    <location>
        <begin position="66"/>
        <end position="106"/>
    </location>
</feature>
<evidence type="ECO:0000313" key="2">
    <source>
        <dbReference type="EMBL" id="PWF26700.1"/>
    </source>
</evidence>
<dbReference type="Proteomes" id="UP000245283">
    <property type="component" value="Unassembled WGS sequence"/>
</dbReference>
<accession>A0A2V1KAM3</accession>
<dbReference type="AlphaFoldDB" id="A0A2V1KAM3"/>
<dbReference type="OrthoDB" id="3268659at2"/>
<reference evidence="3" key="1">
    <citation type="submission" date="2018-05" db="EMBL/GenBank/DDBJ databases">
        <authorList>
            <person name="Li Y."/>
        </authorList>
    </citation>
    <scope>NUCLEOTIDE SEQUENCE [LARGE SCALE GENOMIC DNA]</scope>
    <source>
        <strain evidence="3">sk1b4</strain>
    </source>
</reference>
<sequence>MAIDPRSALDSLIGALEAFHQAALSAQDPDTPSMIEASDRLADAYTVYDDVMFTHYDVELPLDVYSDVEDDPFDGDDDFDDFDDDDSPLDNDDDIIDIDEDDLDNR</sequence>
<evidence type="ECO:0008006" key="4">
    <source>
        <dbReference type="Google" id="ProtNLM"/>
    </source>
</evidence>
<organism evidence="2 3">
    <name type="scientific">Ancrocorticia populi</name>
    <dbReference type="NCBI Taxonomy" id="2175228"/>
    <lineage>
        <taxon>Bacteria</taxon>
        <taxon>Bacillati</taxon>
        <taxon>Actinomycetota</taxon>
        <taxon>Actinomycetes</taxon>
        <taxon>Actinomycetales</taxon>
        <taxon>Actinomycetaceae</taxon>
        <taxon>Ancrocorticia</taxon>
    </lineage>
</organism>
<evidence type="ECO:0000313" key="3">
    <source>
        <dbReference type="Proteomes" id="UP000245283"/>
    </source>
</evidence>
<evidence type="ECO:0000256" key="1">
    <source>
        <dbReference type="SAM" id="MobiDB-lite"/>
    </source>
</evidence>
<comment type="caution">
    <text evidence="2">The sequence shown here is derived from an EMBL/GenBank/DDBJ whole genome shotgun (WGS) entry which is preliminary data.</text>
</comment>